<dbReference type="Pfam" id="PF00116">
    <property type="entry name" value="COX2"/>
    <property type="match status" value="1"/>
</dbReference>
<dbReference type="InterPro" id="IPR045187">
    <property type="entry name" value="CcO_II"/>
</dbReference>
<evidence type="ECO:0000259" key="17">
    <source>
        <dbReference type="PROSITE" id="PS50857"/>
    </source>
</evidence>
<evidence type="ECO:0000259" key="18">
    <source>
        <dbReference type="PROSITE" id="PS50999"/>
    </source>
</evidence>
<organism evidence="19">
    <name type="scientific">Hydrogenobacter sp</name>
    <dbReference type="NCBI Taxonomy" id="2152829"/>
    <lineage>
        <taxon>Bacteria</taxon>
        <taxon>Pseudomonadati</taxon>
        <taxon>Aquificota</taxon>
        <taxon>Aquificia</taxon>
        <taxon>Aquificales</taxon>
        <taxon>Aquificaceae</taxon>
        <taxon>Hydrogenobacter</taxon>
    </lineage>
</organism>
<sequence length="259" mass="29895">MRNLFILLSLVGMAMAKGDIFAYPRAYWENSVSVWFWVSVAIYIIVAVPSIYFMIKYRYKPGENEEGAHIEGNTAIEIVWTVIPTIIVLFLGTYSFANFVKQRNAPEGALELKVTAFMWGWEIEYPNGKKVYSFFNQVSDPEKNVYLMPDKIDDSVKAYIPMGKPIKVYCTSRDVIHSFFVHEARVTEDCVPGRITKLWFQFNKPGEYWVFCREYCGTWHSRMASVLKVVPEEEFNKWLGGQQAQQPAPAEQPAQPVQQ</sequence>
<dbReference type="EMBL" id="DSFP01000077">
    <property type="protein sequence ID" value="HEW46807.1"/>
    <property type="molecule type" value="Genomic_DNA"/>
</dbReference>
<dbReference type="GO" id="GO:0005886">
    <property type="term" value="C:plasma membrane"/>
    <property type="evidence" value="ECO:0007669"/>
    <property type="project" value="UniProtKB-SubCell"/>
</dbReference>
<dbReference type="PANTHER" id="PTHR22888">
    <property type="entry name" value="CYTOCHROME C OXIDASE, SUBUNIT II"/>
    <property type="match status" value="1"/>
</dbReference>
<comment type="function">
    <text evidence="12 14">Subunits I and II form the functional core of the enzyme complex. Electrons originating in cytochrome c are transferred via heme a and Cu(A) to the binuclear center formed by heme a3 and Cu(B).</text>
</comment>
<feature type="transmembrane region" description="Helical" evidence="16">
    <location>
        <begin position="75"/>
        <end position="97"/>
    </location>
</feature>
<reference evidence="19" key="1">
    <citation type="journal article" date="2020" name="mSystems">
        <title>Genome- and Community-Level Interaction Insights into Carbon Utilization and Element Cycling Functions of Hydrothermarchaeota in Hydrothermal Sediment.</title>
        <authorList>
            <person name="Zhou Z."/>
            <person name="Liu Y."/>
            <person name="Xu W."/>
            <person name="Pan J."/>
            <person name="Luo Z.H."/>
            <person name="Li M."/>
        </authorList>
    </citation>
    <scope>NUCLEOTIDE SEQUENCE [LARGE SCALE GENOMIC DNA]</scope>
    <source>
        <strain evidence="19">SpSt-132</strain>
    </source>
</reference>
<evidence type="ECO:0000256" key="6">
    <source>
        <dbReference type="ARBA" id="ARBA00022723"/>
    </source>
</evidence>
<keyword evidence="11 16" id="KW-0472">Membrane</keyword>
<evidence type="ECO:0000256" key="14">
    <source>
        <dbReference type="RuleBase" id="RU004024"/>
    </source>
</evidence>
<evidence type="ECO:0000256" key="7">
    <source>
        <dbReference type="ARBA" id="ARBA00022967"/>
    </source>
</evidence>
<keyword evidence="7" id="KW-1278">Translocase</keyword>
<dbReference type="Gene3D" id="2.60.40.420">
    <property type="entry name" value="Cupredoxins - blue copper proteins"/>
    <property type="match status" value="1"/>
</dbReference>
<evidence type="ECO:0000256" key="16">
    <source>
        <dbReference type="SAM" id="Phobius"/>
    </source>
</evidence>
<proteinExistence type="inferred from homology"/>
<feature type="transmembrane region" description="Helical" evidence="16">
    <location>
        <begin position="34"/>
        <end position="55"/>
    </location>
</feature>
<keyword evidence="5 13" id="KW-0812">Transmembrane</keyword>
<dbReference type="InterPro" id="IPR001505">
    <property type="entry name" value="Copper_CuA"/>
</dbReference>
<name>A0A7C2ZJ39_9AQUI</name>
<dbReference type="PANTHER" id="PTHR22888:SF9">
    <property type="entry name" value="CYTOCHROME C OXIDASE SUBUNIT 2"/>
    <property type="match status" value="1"/>
</dbReference>
<keyword evidence="3 13" id="KW-0813">Transport</keyword>
<dbReference type="GO" id="GO:0004129">
    <property type="term" value="F:cytochrome-c oxidase activity"/>
    <property type="evidence" value="ECO:0007669"/>
    <property type="project" value="UniProtKB-EC"/>
</dbReference>
<dbReference type="EC" id="7.1.1.9" evidence="14"/>
<dbReference type="PROSITE" id="PS00078">
    <property type="entry name" value="COX2"/>
    <property type="match status" value="1"/>
</dbReference>
<evidence type="ECO:0000256" key="4">
    <source>
        <dbReference type="ARBA" id="ARBA00022660"/>
    </source>
</evidence>
<keyword evidence="8 13" id="KW-0249">Electron transport</keyword>
<evidence type="ECO:0000313" key="19">
    <source>
        <dbReference type="EMBL" id="HEW46807.1"/>
    </source>
</evidence>
<dbReference type="PROSITE" id="PS50999">
    <property type="entry name" value="COX2_TM"/>
    <property type="match status" value="1"/>
</dbReference>
<feature type="compositionally biased region" description="Low complexity" evidence="15">
    <location>
        <begin position="242"/>
        <end position="259"/>
    </location>
</feature>
<dbReference type="GO" id="GO:0005507">
    <property type="term" value="F:copper ion binding"/>
    <property type="evidence" value="ECO:0007669"/>
    <property type="project" value="InterPro"/>
</dbReference>
<feature type="region of interest" description="Disordered" evidence="15">
    <location>
        <begin position="240"/>
        <end position="259"/>
    </location>
</feature>
<evidence type="ECO:0000256" key="12">
    <source>
        <dbReference type="ARBA" id="ARBA00024688"/>
    </source>
</evidence>
<protein>
    <recommendedName>
        <fullName evidence="14">Cytochrome c oxidase subunit 2</fullName>
        <ecNumber evidence="14">7.1.1.9</ecNumber>
    </recommendedName>
</protein>
<comment type="catalytic activity">
    <reaction evidence="14">
        <text>4 Fe(II)-[cytochrome c] + O2 + 8 H(+)(in) = 4 Fe(III)-[cytochrome c] + 2 H2O + 4 H(+)(out)</text>
        <dbReference type="Rhea" id="RHEA:11436"/>
        <dbReference type="Rhea" id="RHEA-COMP:10350"/>
        <dbReference type="Rhea" id="RHEA-COMP:14399"/>
        <dbReference type="ChEBI" id="CHEBI:15377"/>
        <dbReference type="ChEBI" id="CHEBI:15378"/>
        <dbReference type="ChEBI" id="CHEBI:15379"/>
        <dbReference type="ChEBI" id="CHEBI:29033"/>
        <dbReference type="ChEBI" id="CHEBI:29034"/>
        <dbReference type="EC" id="7.1.1.9"/>
    </reaction>
</comment>
<comment type="cofactor">
    <cofactor evidence="14">
        <name>Cu cation</name>
        <dbReference type="ChEBI" id="CHEBI:23378"/>
    </cofactor>
    <text evidence="14">Binds a copper A center.</text>
</comment>
<evidence type="ECO:0000256" key="3">
    <source>
        <dbReference type="ARBA" id="ARBA00022448"/>
    </source>
</evidence>
<dbReference type="InterPro" id="IPR011759">
    <property type="entry name" value="Cyt_c_oxidase_su2_TM_dom"/>
</dbReference>
<dbReference type="GO" id="GO:0016491">
    <property type="term" value="F:oxidoreductase activity"/>
    <property type="evidence" value="ECO:0007669"/>
    <property type="project" value="UniProtKB-KW"/>
</dbReference>
<comment type="caution">
    <text evidence="19">The sequence shown here is derived from an EMBL/GenBank/DDBJ whole genome shotgun (WGS) entry which is preliminary data.</text>
</comment>
<evidence type="ECO:0000256" key="8">
    <source>
        <dbReference type="ARBA" id="ARBA00022982"/>
    </source>
</evidence>
<evidence type="ECO:0000256" key="2">
    <source>
        <dbReference type="ARBA" id="ARBA00007866"/>
    </source>
</evidence>
<gene>
    <name evidence="19" type="primary">coxB</name>
    <name evidence="19" type="ORF">ENO47_09165</name>
</gene>
<comment type="subcellular location">
    <subcellularLocation>
        <location evidence="13">Cell membrane</location>
        <topology evidence="13">Multi-pass membrane protein</topology>
    </subcellularLocation>
    <subcellularLocation>
        <location evidence="1">Membrane</location>
        <topology evidence="1">Multi-pass membrane protein</topology>
    </subcellularLocation>
</comment>
<dbReference type="InterPro" id="IPR002429">
    <property type="entry name" value="CcO_II-like_C"/>
</dbReference>
<dbReference type="Pfam" id="PF02790">
    <property type="entry name" value="COX2_TM"/>
    <property type="match status" value="1"/>
</dbReference>
<dbReference type="GO" id="GO:0042773">
    <property type="term" value="P:ATP synthesis coupled electron transport"/>
    <property type="evidence" value="ECO:0007669"/>
    <property type="project" value="TreeGrafter"/>
</dbReference>
<keyword evidence="19" id="KW-0560">Oxidoreductase</keyword>
<evidence type="ECO:0000256" key="10">
    <source>
        <dbReference type="ARBA" id="ARBA00023008"/>
    </source>
</evidence>
<feature type="domain" description="Cytochrome oxidase subunit II copper A binding" evidence="17">
    <location>
        <begin position="107"/>
        <end position="241"/>
    </location>
</feature>
<keyword evidence="9 16" id="KW-1133">Transmembrane helix</keyword>
<dbReference type="PRINTS" id="PR01166">
    <property type="entry name" value="CYCOXIDASEII"/>
</dbReference>
<dbReference type="SUPFAM" id="SSF49503">
    <property type="entry name" value="Cupredoxins"/>
    <property type="match status" value="1"/>
</dbReference>
<dbReference type="AlphaFoldDB" id="A0A7C2ZJ39"/>
<evidence type="ECO:0000256" key="13">
    <source>
        <dbReference type="RuleBase" id="RU000456"/>
    </source>
</evidence>
<evidence type="ECO:0000256" key="1">
    <source>
        <dbReference type="ARBA" id="ARBA00004141"/>
    </source>
</evidence>
<dbReference type="Gene3D" id="1.10.287.90">
    <property type="match status" value="1"/>
</dbReference>
<comment type="similarity">
    <text evidence="2 13">Belongs to the cytochrome c oxidase subunit 2 family.</text>
</comment>
<dbReference type="InterPro" id="IPR014222">
    <property type="entry name" value="Cyt_c_oxidase_su2"/>
</dbReference>
<evidence type="ECO:0000256" key="15">
    <source>
        <dbReference type="SAM" id="MobiDB-lite"/>
    </source>
</evidence>
<accession>A0A7C2ZJ39</accession>
<dbReference type="InterPro" id="IPR008972">
    <property type="entry name" value="Cupredoxin"/>
</dbReference>
<feature type="domain" description="Cytochrome oxidase subunit II transmembrane region profile" evidence="18">
    <location>
        <begin position="13"/>
        <end position="106"/>
    </location>
</feature>
<dbReference type="PROSITE" id="PS50857">
    <property type="entry name" value="COX2_CUA"/>
    <property type="match status" value="1"/>
</dbReference>
<evidence type="ECO:0000256" key="9">
    <source>
        <dbReference type="ARBA" id="ARBA00022989"/>
    </source>
</evidence>
<dbReference type="InterPro" id="IPR036257">
    <property type="entry name" value="Cyt_c_oxidase_su2_TM_sf"/>
</dbReference>
<dbReference type="SUPFAM" id="SSF81464">
    <property type="entry name" value="Cytochrome c oxidase subunit II-like, transmembrane region"/>
    <property type="match status" value="1"/>
</dbReference>
<evidence type="ECO:0000256" key="11">
    <source>
        <dbReference type="ARBA" id="ARBA00023136"/>
    </source>
</evidence>
<keyword evidence="10 14" id="KW-0186">Copper</keyword>
<keyword evidence="4 13" id="KW-0679">Respiratory chain</keyword>
<keyword evidence="6 14" id="KW-0479">Metal-binding</keyword>
<dbReference type="NCBIfam" id="TIGR02866">
    <property type="entry name" value="CoxB"/>
    <property type="match status" value="1"/>
</dbReference>
<evidence type="ECO:0000256" key="5">
    <source>
        <dbReference type="ARBA" id="ARBA00022692"/>
    </source>
</evidence>